<protein>
    <recommendedName>
        <fullName evidence="4">ACB domain-containing protein</fullName>
    </recommendedName>
</protein>
<name>A0A7S4IME8_9STRA</name>
<evidence type="ECO:0000256" key="3">
    <source>
        <dbReference type="SAM" id="MobiDB-lite"/>
    </source>
</evidence>
<dbReference type="AlphaFoldDB" id="A0A7S4IME8"/>
<dbReference type="Pfam" id="PF00887">
    <property type="entry name" value="ACBP"/>
    <property type="match status" value="1"/>
</dbReference>
<dbReference type="SUPFAM" id="SSF47027">
    <property type="entry name" value="Acyl-CoA binding protein"/>
    <property type="match status" value="1"/>
</dbReference>
<keyword evidence="2" id="KW-0446">Lipid-binding</keyword>
<evidence type="ECO:0000313" key="5">
    <source>
        <dbReference type="EMBL" id="CAE2233899.1"/>
    </source>
</evidence>
<comment type="similarity">
    <text evidence="1">Belongs to the ACBP family.</text>
</comment>
<evidence type="ECO:0000256" key="2">
    <source>
        <dbReference type="ARBA" id="ARBA00023121"/>
    </source>
</evidence>
<dbReference type="PROSITE" id="PS51228">
    <property type="entry name" value="ACB_2"/>
    <property type="match status" value="1"/>
</dbReference>
<dbReference type="PANTHER" id="PTHR23310:SF62">
    <property type="entry name" value="ACYL-COA BINDING PROTEIN 1, ISOFORM A"/>
    <property type="match status" value="1"/>
</dbReference>
<organism evidence="5">
    <name type="scientific">Odontella aurita</name>
    <dbReference type="NCBI Taxonomy" id="265563"/>
    <lineage>
        <taxon>Eukaryota</taxon>
        <taxon>Sar</taxon>
        <taxon>Stramenopiles</taxon>
        <taxon>Ochrophyta</taxon>
        <taxon>Bacillariophyta</taxon>
        <taxon>Mediophyceae</taxon>
        <taxon>Biddulphiophycidae</taxon>
        <taxon>Eupodiscales</taxon>
        <taxon>Odontellaceae</taxon>
        <taxon>Odontella</taxon>
    </lineage>
</organism>
<dbReference type="InterPro" id="IPR000582">
    <property type="entry name" value="Acyl-CoA-binding_protein"/>
</dbReference>
<evidence type="ECO:0000259" key="4">
    <source>
        <dbReference type="PROSITE" id="PS51228"/>
    </source>
</evidence>
<dbReference type="Gene3D" id="1.20.80.10">
    <property type="match status" value="1"/>
</dbReference>
<dbReference type="InterPro" id="IPR014352">
    <property type="entry name" value="FERM/acyl-CoA-bd_prot_sf"/>
</dbReference>
<reference evidence="5" key="1">
    <citation type="submission" date="2021-01" db="EMBL/GenBank/DDBJ databases">
        <authorList>
            <person name="Corre E."/>
            <person name="Pelletier E."/>
            <person name="Niang G."/>
            <person name="Scheremetjew M."/>
            <person name="Finn R."/>
            <person name="Kale V."/>
            <person name="Holt S."/>
            <person name="Cochrane G."/>
            <person name="Meng A."/>
            <person name="Brown T."/>
            <person name="Cohen L."/>
        </authorList>
    </citation>
    <scope>NUCLEOTIDE SEQUENCE</scope>
    <source>
        <strain evidence="5">Isolate 1302-5</strain>
    </source>
</reference>
<proteinExistence type="inferred from homology"/>
<feature type="domain" description="ACB" evidence="4">
    <location>
        <begin position="5"/>
        <end position="109"/>
    </location>
</feature>
<accession>A0A7S4IME8</accession>
<dbReference type="PANTHER" id="PTHR23310">
    <property type="entry name" value="ACYL-COA-BINDING PROTEIN, ACBP"/>
    <property type="match status" value="1"/>
</dbReference>
<dbReference type="GO" id="GO:0006631">
    <property type="term" value="P:fatty acid metabolic process"/>
    <property type="evidence" value="ECO:0007669"/>
    <property type="project" value="TreeGrafter"/>
</dbReference>
<dbReference type="InterPro" id="IPR035984">
    <property type="entry name" value="Acyl-CoA-binding_sf"/>
</dbReference>
<feature type="region of interest" description="Disordered" evidence="3">
    <location>
        <begin position="48"/>
        <end position="67"/>
    </location>
</feature>
<dbReference type="EMBL" id="HBKQ01019303">
    <property type="protein sequence ID" value="CAE2233899.1"/>
    <property type="molecule type" value="Transcribed_RNA"/>
</dbReference>
<evidence type="ECO:0000256" key="1">
    <source>
        <dbReference type="ARBA" id="ARBA00005567"/>
    </source>
</evidence>
<gene>
    <name evidence="5" type="ORF">OAUR00152_LOCUS13039</name>
</gene>
<sequence length="117" mass="13150">MSEVTPELFEEVAKIMSDPNIPPKKKSSMDEKLRVYALYKCATVGRLHPPYTDDDTDTDKRPKSRPGMLSWEARSKYDAWANIEGVANRADARKKYVAFAEGLVGDPVSDCIKEHSS</sequence>
<dbReference type="GO" id="GO:0000062">
    <property type="term" value="F:fatty-acyl-CoA binding"/>
    <property type="evidence" value="ECO:0007669"/>
    <property type="project" value="InterPro"/>
</dbReference>